<dbReference type="InterPro" id="IPR048395">
    <property type="entry name" value="Glyco_hydro_31_C"/>
</dbReference>
<dbReference type="Gene3D" id="2.60.40.1180">
    <property type="entry name" value="Golgi alpha-mannosidase II"/>
    <property type="match status" value="2"/>
</dbReference>
<dbReference type="PANTHER" id="PTHR22762">
    <property type="entry name" value="ALPHA-GLUCOSIDASE"/>
    <property type="match status" value="1"/>
</dbReference>
<dbReference type="InterPro" id="IPR033403">
    <property type="entry name" value="DUF5110"/>
</dbReference>
<keyword evidence="7" id="KW-1185">Reference proteome</keyword>
<dbReference type="Pfam" id="PF01055">
    <property type="entry name" value="Glyco_hydro_31_2nd"/>
    <property type="match status" value="1"/>
</dbReference>
<evidence type="ECO:0000313" key="7">
    <source>
        <dbReference type="Proteomes" id="UP000295718"/>
    </source>
</evidence>
<dbReference type="STRING" id="1469948.GCA_000732725_02664"/>
<name>A0A4R1R677_9FIRM</name>
<dbReference type="InterPro" id="IPR017853">
    <property type="entry name" value="GH"/>
</dbReference>
<gene>
    <name evidence="6" type="ORF">EDD76_101105</name>
</gene>
<dbReference type="Proteomes" id="UP000295718">
    <property type="component" value="Unassembled WGS sequence"/>
</dbReference>
<organism evidence="6 7">
    <name type="scientific">Kineothrix alysoides</name>
    <dbReference type="NCBI Taxonomy" id="1469948"/>
    <lineage>
        <taxon>Bacteria</taxon>
        <taxon>Bacillati</taxon>
        <taxon>Bacillota</taxon>
        <taxon>Clostridia</taxon>
        <taxon>Lachnospirales</taxon>
        <taxon>Lachnospiraceae</taxon>
        <taxon>Kineothrix</taxon>
    </lineage>
</organism>
<keyword evidence="2" id="KW-0378">Hydrolase</keyword>
<dbReference type="Gene3D" id="2.60.40.1760">
    <property type="entry name" value="glycosyl hydrolase (family 31)"/>
    <property type="match status" value="1"/>
</dbReference>
<dbReference type="GO" id="GO:0005975">
    <property type="term" value="P:carbohydrate metabolic process"/>
    <property type="evidence" value="ECO:0007669"/>
    <property type="project" value="InterPro"/>
</dbReference>
<dbReference type="InterPro" id="IPR000322">
    <property type="entry name" value="Glyco_hydro_31_TIM"/>
</dbReference>
<comment type="similarity">
    <text evidence="1 2">Belongs to the glycosyl hydrolase 31 family.</text>
</comment>
<evidence type="ECO:0000259" key="3">
    <source>
        <dbReference type="Pfam" id="PF01055"/>
    </source>
</evidence>
<evidence type="ECO:0000259" key="5">
    <source>
        <dbReference type="Pfam" id="PF21365"/>
    </source>
</evidence>
<proteinExistence type="inferred from homology"/>
<feature type="domain" description="Glycosyl hydrolase family 31 C-terminal" evidence="5">
    <location>
        <begin position="509"/>
        <end position="600"/>
    </location>
</feature>
<feature type="domain" description="Glycoside hydrolase family 31 TIM barrel" evidence="3">
    <location>
        <begin position="197"/>
        <end position="501"/>
    </location>
</feature>
<dbReference type="InterPro" id="IPR013780">
    <property type="entry name" value="Glyco_hydro_b"/>
</dbReference>
<comment type="caution">
    <text evidence="6">The sequence shown here is derived from an EMBL/GenBank/DDBJ whole genome shotgun (WGS) entry which is preliminary data.</text>
</comment>
<evidence type="ECO:0000256" key="2">
    <source>
        <dbReference type="RuleBase" id="RU361185"/>
    </source>
</evidence>
<dbReference type="GO" id="GO:0006491">
    <property type="term" value="P:N-glycan processing"/>
    <property type="evidence" value="ECO:0007669"/>
    <property type="project" value="TreeGrafter"/>
</dbReference>
<dbReference type="EMBL" id="SLUO01000001">
    <property type="protein sequence ID" value="TCL61008.1"/>
    <property type="molecule type" value="Genomic_DNA"/>
</dbReference>
<accession>A0A4R1R677</accession>
<dbReference type="GO" id="GO:0090599">
    <property type="term" value="F:alpha-glucosidase activity"/>
    <property type="evidence" value="ECO:0007669"/>
    <property type="project" value="TreeGrafter"/>
</dbReference>
<dbReference type="SUPFAM" id="SSF51011">
    <property type="entry name" value="Glycosyl hydrolase domain"/>
    <property type="match status" value="1"/>
</dbReference>
<dbReference type="Pfam" id="PF17137">
    <property type="entry name" value="DUF5110"/>
    <property type="match status" value="1"/>
</dbReference>
<evidence type="ECO:0000313" key="6">
    <source>
        <dbReference type="EMBL" id="TCL61008.1"/>
    </source>
</evidence>
<dbReference type="SUPFAM" id="SSF51445">
    <property type="entry name" value="(Trans)glycosidases"/>
    <property type="match status" value="1"/>
</dbReference>
<evidence type="ECO:0000259" key="4">
    <source>
        <dbReference type="Pfam" id="PF17137"/>
    </source>
</evidence>
<dbReference type="AlphaFoldDB" id="A0A4R1R677"/>
<dbReference type="Gene3D" id="3.20.20.80">
    <property type="entry name" value="Glycosidases"/>
    <property type="match status" value="1"/>
</dbReference>
<keyword evidence="2" id="KW-0326">Glycosidase</keyword>
<feature type="domain" description="DUF5110" evidence="4">
    <location>
        <begin position="618"/>
        <end position="686"/>
    </location>
</feature>
<sequence>MREGRMKKIYRIDAEGRALEENIVHRGKLRITLLTPALFRIEYNREEDFVDAPTQAVWFRKFPAVDYCLEESEESLFLETARICLKYNKDSKAEDFLTIRIKDEAGRYIGSWKWTDKALTLKGTARTLDEADGAITLEEGIISRQGYSVLDDSTSYLIKESGELTGRKSIGKDIYFFGYGHAYQECLKDFFRLTGKPPMLPRFAFGNWWSRYHKYTEEEYKALIERFEENEIPLSVAVIDMDWHITEIASGEGSGWTGYTWNRELFPEPERLLTWLHEKKLQVSLNVHPAEGVLPYEEAYDEMAGALGMDTKRREPIDFNISDPEFLEAYFQYLHAPNEVMGVDFWWVDWQQGEKSGLPGVDPLWLLNHYHYLDNGKENKRALILSRYGGVGSHRYPVGFSGDSIISWETLKFQPYFTATAANIGYGWWSHDIGGHMLGAYDEELQIRWVQFGAFSPICRIHSSASPFNHKEPWNYSLETNMIITKYLRLRHQLIPYLYTMNKVFSSEGIPLLRPLYYEYPEKEEAYRMPNEYLFGTQMICIPVTEPVIDAIRVAKANAWIPEGTYIDWFTGMIYRGGRRIDLYRGIGEMPVLLKAGAIVPLNGDEKRRNGADNRDLLELIVAAGADGEFELYEDDGISLLFEKGEYVTTQFELDYRNAGELRIHGANGDLKLIPERRKYRIRFLGFEKPETIWVKRDGTLAELSFYYEAIRNEAVLELEAGVDEEISISFQGGMRLGNNKVPERCFLLLDKAKIEYTEKEKIYNIITKNTCGRALTGLLSLNINAELYGAIHELLLAEEE</sequence>
<dbReference type="PANTHER" id="PTHR22762:SF89">
    <property type="entry name" value="ALPHA-XYLOSIDASE"/>
    <property type="match status" value="1"/>
</dbReference>
<protein>
    <submittedName>
        <fullName evidence="6">Uncharacterized protein DUF5110</fullName>
    </submittedName>
</protein>
<dbReference type="CDD" id="cd06595">
    <property type="entry name" value="GH31_u1"/>
    <property type="match status" value="1"/>
</dbReference>
<reference evidence="6 7" key="1">
    <citation type="submission" date="2019-03" db="EMBL/GenBank/DDBJ databases">
        <title>Genomic Encyclopedia of Type Strains, Phase IV (KMG-IV): sequencing the most valuable type-strain genomes for metagenomic binning, comparative biology and taxonomic classification.</title>
        <authorList>
            <person name="Goeker M."/>
        </authorList>
    </citation>
    <scope>NUCLEOTIDE SEQUENCE [LARGE SCALE GENOMIC DNA]</scope>
    <source>
        <strain evidence="6 7">DSM 100556</strain>
    </source>
</reference>
<dbReference type="Pfam" id="PF21365">
    <property type="entry name" value="Glyco_hydro_31_3rd"/>
    <property type="match status" value="1"/>
</dbReference>
<evidence type="ECO:0000256" key="1">
    <source>
        <dbReference type="ARBA" id="ARBA00007806"/>
    </source>
</evidence>